<name>A0ABW7C9C4_9CYAN</name>
<evidence type="ECO:0000259" key="2">
    <source>
        <dbReference type="Pfam" id="PF07883"/>
    </source>
</evidence>
<protein>
    <submittedName>
        <fullName evidence="3">Cupin domain-containing protein</fullName>
    </submittedName>
</protein>
<dbReference type="InterPro" id="IPR014710">
    <property type="entry name" value="RmlC-like_jellyroll"/>
</dbReference>
<evidence type="ECO:0000256" key="1">
    <source>
        <dbReference type="ARBA" id="ARBA00022723"/>
    </source>
</evidence>
<dbReference type="CDD" id="cd02224">
    <property type="entry name" value="cupin_SPO2919-like"/>
    <property type="match status" value="1"/>
</dbReference>
<dbReference type="Pfam" id="PF07883">
    <property type="entry name" value="Cupin_2"/>
    <property type="match status" value="1"/>
</dbReference>
<dbReference type="PANTHER" id="PTHR35848">
    <property type="entry name" value="OXALATE-BINDING PROTEIN"/>
    <property type="match status" value="1"/>
</dbReference>
<proteinExistence type="predicted"/>
<dbReference type="InterPro" id="IPR011051">
    <property type="entry name" value="RmlC_Cupin_sf"/>
</dbReference>
<dbReference type="Proteomes" id="UP001604335">
    <property type="component" value="Unassembled WGS sequence"/>
</dbReference>
<dbReference type="RefSeq" id="WP_393011715.1">
    <property type="nucleotide sequence ID" value="NZ_JAZAQF010000042.1"/>
</dbReference>
<organism evidence="3 4">
    <name type="scientific">Limnothrix redekei LRLZ20PSL1</name>
    <dbReference type="NCBI Taxonomy" id="3112953"/>
    <lineage>
        <taxon>Bacteria</taxon>
        <taxon>Bacillati</taxon>
        <taxon>Cyanobacteriota</taxon>
        <taxon>Cyanophyceae</taxon>
        <taxon>Pseudanabaenales</taxon>
        <taxon>Pseudanabaenaceae</taxon>
        <taxon>Limnothrix</taxon>
    </lineage>
</organism>
<dbReference type="InterPro" id="IPR051610">
    <property type="entry name" value="GPI/OXD"/>
</dbReference>
<comment type="caution">
    <text evidence="3">The sequence shown here is derived from an EMBL/GenBank/DDBJ whole genome shotgun (WGS) entry which is preliminary data.</text>
</comment>
<feature type="domain" description="Cupin type-2" evidence="2">
    <location>
        <begin position="49"/>
        <end position="120"/>
    </location>
</feature>
<keyword evidence="4" id="KW-1185">Reference proteome</keyword>
<dbReference type="SUPFAM" id="SSF51182">
    <property type="entry name" value="RmlC-like cupins"/>
    <property type="match status" value="1"/>
</dbReference>
<accession>A0ABW7C9C4</accession>
<dbReference type="InterPro" id="IPR013096">
    <property type="entry name" value="Cupin_2"/>
</dbReference>
<sequence>MEPNPITANNVPAQRGQTIYPSPYDAVVKGRLKRKLGDYFQLSNFGVNLTELAPGSASALAHCHSKQDEFIFVLAGTLTLIVGDREFELHAGDCYGFKAGTGIAHQLINRSPEDAVYLEVGDRTAGDEVTYPNDDLKACQQVDGSWAIYHRDGQPY</sequence>
<gene>
    <name evidence="3" type="ORF">VPK24_07155</name>
</gene>
<dbReference type="EMBL" id="JAZAQF010000042">
    <property type="protein sequence ID" value="MFG3817412.1"/>
    <property type="molecule type" value="Genomic_DNA"/>
</dbReference>
<dbReference type="PANTHER" id="PTHR35848:SF9">
    <property type="entry name" value="SLL1358 PROTEIN"/>
    <property type="match status" value="1"/>
</dbReference>
<evidence type="ECO:0000313" key="3">
    <source>
        <dbReference type="EMBL" id="MFG3817412.1"/>
    </source>
</evidence>
<dbReference type="Gene3D" id="2.60.120.10">
    <property type="entry name" value="Jelly Rolls"/>
    <property type="match status" value="1"/>
</dbReference>
<keyword evidence="1" id="KW-0479">Metal-binding</keyword>
<evidence type="ECO:0000313" key="4">
    <source>
        <dbReference type="Proteomes" id="UP001604335"/>
    </source>
</evidence>
<reference evidence="4" key="1">
    <citation type="journal article" date="2024" name="Algal Res.">
        <title>Biochemical, toxicological and genomic investigation of a high-biomass producing Limnothrix strain isolated from Italian shallow drinking water reservoir.</title>
        <authorList>
            <person name="Simonazzi M."/>
            <person name="Shishido T.K."/>
            <person name="Delbaje E."/>
            <person name="Wahlsten M."/>
            <person name="Fewer D.P."/>
            <person name="Sivonen K."/>
            <person name="Pezzolesi L."/>
            <person name="Pistocchi R."/>
        </authorList>
    </citation>
    <scope>NUCLEOTIDE SEQUENCE [LARGE SCALE GENOMIC DNA]</scope>
    <source>
        <strain evidence="4">LRLZ20PSL1</strain>
    </source>
</reference>